<proteinExistence type="predicted"/>
<dbReference type="InterPro" id="IPR042653">
    <property type="entry name" value="Leng9"/>
</dbReference>
<dbReference type="InterPro" id="IPR027417">
    <property type="entry name" value="P-loop_NTPase"/>
</dbReference>
<evidence type="ECO:0000259" key="3">
    <source>
        <dbReference type="Pfam" id="PF10307"/>
    </source>
</evidence>
<accession>A0AAD7XJS6</accession>
<dbReference type="PANTHER" id="PTHR46729">
    <property type="entry name" value="LEUKOCYTE RECEPTOR CLUSTER MEMBER 9"/>
    <property type="match status" value="1"/>
</dbReference>
<dbReference type="InterPro" id="IPR040459">
    <property type="entry name" value="MJ1316"/>
</dbReference>
<name>A0AAD7XJS6_9STRA</name>
<dbReference type="Gene3D" id="3.40.50.300">
    <property type="entry name" value="P-loop containing nucleotide triphosphate hydrolases"/>
    <property type="match status" value="1"/>
</dbReference>
<feature type="region of interest" description="Disordered" evidence="1">
    <location>
        <begin position="507"/>
        <end position="545"/>
    </location>
</feature>
<dbReference type="Pfam" id="PF13671">
    <property type="entry name" value="AAA_33"/>
    <property type="match status" value="1"/>
</dbReference>
<dbReference type="Gene3D" id="3.90.1140.10">
    <property type="entry name" value="Cyclic phosphodiesterase"/>
    <property type="match status" value="1"/>
</dbReference>
<evidence type="ECO:0000313" key="6">
    <source>
        <dbReference type="Proteomes" id="UP001230188"/>
    </source>
</evidence>
<evidence type="ECO:0000313" key="5">
    <source>
        <dbReference type="EMBL" id="KAJ8600946.1"/>
    </source>
</evidence>
<dbReference type="InterPro" id="IPR009097">
    <property type="entry name" value="Cyclic_Pdiesterase"/>
</dbReference>
<feature type="domain" description="Swiss Army Knife RNA repair protein HAD" evidence="3">
    <location>
        <begin position="1206"/>
        <end position="1285"/>
    </location>
</feature>
<comment type="caution">
    <text evidence="5">The sequence shown here is derived from an EMBL/GenBank/DDBJ whole genome shotgun (WGS) entry which is preliminary data.</text>
</comment>
<evidence type="ECO:0000256" key="1">
    <source>
        <dbReference type="SAM" id="MobiDB-lite"/>
    </source>
</evidence>
<feature type="domain" description="MJ1316 RNA cyclic group end recognition" evidence="2">
    <location>
        <begin position="1"/>
        <end position="76"/>
    </location>
</feature>
<protein>
    <submittedName>
        <fullName evidence="5">Uncharacterized protein</fullName>
    </submittedName>
</protein>
<evidence type="ECO:0000259" key="4">
    <source>
        <dbReference type="Pfam" id="PF10469"/>
    </source>
</evidence>
<keyword evidence="6" id="KW-1185">Reference proteome</keyword>
<gene>
    <name evidence="5" type="ORF">CTAYLR_005082</name>
</gene>
<dbReference type="InterPro" id="IPR019510">
    <property type="entry name" value="AKAP7-like_phosphoesterase"/>
</dbReference>
<dbReference type="SUPFAM" id="SSF52540">
    <property type="entry name" value="P-loop containing nucleoside triphosphate hydrolases"/>
    <property type="match status" value="1"/>
</dbReference>
<dbReference type="InterPro" id="IPR018812">
    <property type="entry name" value="SAK_HAD"/>
</dbReference>
<sequence>MRVALDVINRFLWDPEVEAGRCVVGYRDRILNTIVEKPLSAFSSWGRIEQAAMDALAVPQHRIVYFKFDDAVVWDKRTRLDRVFGSTPPFERCDLSGCGNTIGRPTTLGEVGTPLQRYLRERGVEAFSDVRPVLLGLRCKVATKTLGKVKAYSAMYADATQFAPQTTTTTADLAHLALDHCRGCVYEQDTNRLLCAAFDKFWEVEDHRAADVAVDDDAVVTEKCDGLLTKVYFVDGRWRVASNGCIDAFDARFRWGDEIDDDDADCVSVGSLFVEAANATSGGFDKLCEALRQDRCYAFELLHPRARVIAPHVAPRLVHLLTRALPGGEEVEEDLDGDVVARARVLSPNAYAVMPGTTRLARLLQFTRRLPAYREGFVARDARGRRIKIKSRAYLAAHGARDRTVNRGFFELSSLLETDDDDYDQAFPPLLVSRDAARVEAFLPKALATLAHENGMSTEDIRDEVCDVDSQTRLDLENLVARYLASAEDTRVDEVCDVDSQTRLDHLENPVARDLASSSPSSHQEGREPTVVVAPRGESDSSSRNKTVVYKKDIKDPRRPNLFLAIKVDAPAIVSRVRALQDALVHFEPRLDSALQPTSSLHVTLATARVDGELERRRLDQVLRDEVPALLGRHMFAGNRPVVLSLEGVHSFSVRGQVVYVAPKERGRLNALSNDLYDSLEQAGFNTAGRRATTRAHVTVAKLPRQLARSLGYFDETAWRRSGFGPDTIFGVQEVDGVHLCVAGLNGGAAPSGFYRTLATYYPALAEMTTTLKNQVATFDAIDDAARALIDDVVSTGALDDAKSTSFVVILRGVPGSGKTTMARKLGALAAEASVSCEACSADAYFGAKNGGFSAAKLDTAHGACRGAAAKAIQARVGIVVIDNTNCGLREMAPYVDLAAKHGASLGVVEFACASLEDARRLASRGEHGVNADSAWCRWEALPATTTDATRVVVVVVDGARDQAAAALDALASRRQIAYAGVVLSEASRQQLVRAYPPRSAVVRAHHATVAFRPAAGSAQARATAQNLGRGVSLAVGPASADANAHAVSCVALASESSFPHDGWRGHITIAHATNFRPADSRALDFSSFETAPREKGVTTTVRGRLGVQLVSGEVITTSTALIEYALLSSSKPNKKTTPARVVVDFAAPRSREWKSATNAYVWDFDGTLLETAPCGGASLPSPDDPTSLAPDRPCAPLLALARLHDLARRDSSAVHVLLTGRVAACASAVRRLLRRYRADALFDAFCFKPDAGSTADFKARTVEKIVATLPRLADLCHYDDDAASREAVAATVAIVCEDVAFRSVDPRTLHSDAPPLQQWLACFGRGRRPESETAAGRDAIALVDARYKQIVATGRCEAVGSWPRGRRSDVDLVCVGSSCASSRDALALLERLATLLRDEGSAYLGRSPRRPVLSLTTRAGVEVDVSVALVGEESARPVAEDVDSVCALDALDIALRARGIGGAPWLHAMRTHELSSALDSFGERATPGALAAAFSSAVADGSVPPPGKIGRVAARAWRVRAAFREIADLMTPSWPRDARILDILSRAAPFPPEAAVALVRSSSGQGVETRELKARLSSACARLFHADEIALYPAPPELTDSSFSFAVCGPLSPDRIASLMREPVALVTPLSRGK</sequence>
<dbReference type="EMBL" id="JAQMWT010000466">
    <property type="protein sequence ID" value="KAJ8600946.1"/>
    <property type="molecule type" value="Genomic_DNA"/>
</dbReference>
<dbReference type="Proteomes" id="UP001230188">
    <property type="component" value="Unassembled WGS sequence"/>
</dbReference>
<organism evidence="5 6">
    <name type="scientific">Chrysophaeum taylorii</name>
    <dbReference type="NCBI Taxonomy" id="2483200"/>
    <lineage>
        <taxon>Eukaryota</taxon>
        <taxon>Sar</taxon>
        <taxon>Stramenopiles</taxon>
        <taxon>Ochrophyta</taxon>
        <taxon>Pelagophyceae</taxon>
        <taxon>Pelagomonadales</taxon>
        <taxon>Pelagomonadaceae</taxon>
        <taxon>Chrysophaeum</taxon>
    </lineage>
</organism>
<reference evidence="5" key="1">
    <citation type="submission" date="2023-01" db="EMBL/GenBank/DDBJ databases">
        <title>Metagenome sequencing of chrysophaentin producing Chrysophaeum taylorii.</title>
        <authorList>
            <person name="Davison J."/>
            <person name="Bewley C."/>
        </authorList>
    </citation>
    <scope>NUCLEOTIDE SEQUENCE</scope>
    <source>
        <strain evidence="5">NIES-1699</strain>
    </source>
</reference>
<dbReference type="Pfam" id="PF04457">
    <property type="entry name" value="MJ1316"/>
    <property type="match status" value="1"/>
</dbReference>
<dbReference type="Pfam" id="PF10469">
    <property type="entry name" value="AKAP7_NLS"/>
    <property type="match status" value="1"/>
</dbReference>
<feature type="domain" description="A-kinase anchor protein 7-like phosphoesterase" evidence="4">
    <location>
        <begin position="560"/>
        <end position="760"/>
    </location>
</feature>
<dbReference type="Pfam" id="PF10307">
    <property type="entry name" value="HAD_SAK_1"/>
    <property type="match status" value="1"/>
</dbReference>
<evidence type="ECO:0000259" key="2">
    <source>
        <dbReference type="Pfam" id="PF04457"/>
    </source>
</evidence>
<dbReference type="PANTHER" id="PTHR46729:SF1">
    <property type="entry name" value="LEUKOCYTE RECEPTOR CLUSTER MEMBER 9"/>
    <property type="match status" value="1"/>
</dbReference>
<dbReference type="SUPFAM" id="SSF55144">
    <property type="entry name" value="LigT-like"/>
    <property type="match status" value="1"/>
</dbReference>